<accession>A0A317F8E0</accession>
<proteinExistence type="inferred from homology"/>
<reference evidence="4" key="1">
    <citation type="submission" date="2018-05" db="EMBL/GenBank/DDBJ databases">
        <authorList>
            <person name="Du Z."/>
            <person name="Wang X."/>
        </authorList>
    </citation>
    <scope>NUCLEOTIDE SEQUENCE [LARGE SCALE GENOMIC DNA]</scope>
    <source>
        <strain evidence="4">CQN31</strain>
    </source>
</reference>
<dbReference type="EMBL" id="QGNA01000004">
    <property type="protein sequence ID" value="PWS35314.1"/>
    <property type="molecule type" value="Genomic_DNA"/>
</dbReference>
<dbReference type="InterPro" id="IPR006015">
    <property type="entry name" value="Universal_stress_UspA"/>
</dbReference>
<dbReference type="PANTHER" id="PTHR46268:SF6">
    <property type="entry name" value="UNIVERSAL STRESS PROTEIN UP12"/>
    <property type="match status" value="1"/>
</dbReference>
<feature type="domain" description="UspA" evidence="2">
    <location>
        <begin position="204"/>
        <end position="276"/>
    </location>
</feature>
<dbReference type="Gene3D" id="3.40.50.12370">
    <property type="match status" value="1"/>
</dbReference>
<feature type="domain" description="UspA" evidence="2">
    <location>
        <begin position="1"/>
        <end position="149"/>
    </location>
</feature>
<evidence type="ECO:0000259" key="2">
    <source>
        <dbReference type="Pfam" id="PF00582"/>
    </source>
</evidence>
<evidence type="ECO:0000256" key="1">
    <source>
        <dbReference type="ARBA" id="ARBA00008791"/>
    </source>
</evidence>
<dbReference type="OrthoDB" id="9804721at2"/>
<sequence>MLRSILVALDDAPSAIAARDAAIAYARRTGASLTVAVVLDRPHTQSDHEAVPLGAGAFKEHRDATLTAQAEAEAAAALADCAKAAAGLDYRVLRLEDAPGPALIKAGAAHDVIVVGRDCTLGRELADGGVAPVIESLLRDGARPVVVVPAGWTPRESGPAVAAYDGSAPSREALHLFALLDLGAGMQVRVAALGAKEADALKLAQEGVACLRGMDAVPVPLTGNDVSEAILAEVRRSNARMLVMGAFGGSSLIRMLVGSTTDLLLRDSPVPIFVAR</sequence>
<dbReference type="Pfam" id="PF00582">
    <property type="entry name" value="Usp"/>
    <property type="match status" value="2"/>
</dbReference>
<name>A0A317F8E0_9PROT</name>
<gene>
    <name evidence="3" type="ORF">DFH01_16905</name>
</gene>
<comment type="caution">
    <text evidence="3">The sequence shown here is derived from an EMBL/GenBank/DDBJ whole genome shotgun (WGS) entry which is preliminary data.</text>
</comment>
<dbReference type="CDD" id="cd00293">
    <property type="entry name" value="USP-like"/>
    <property type="match status" value="1"/>
</dbReference>
<dbReference type="PRINTS" id="PR01438">
    <property type="entry name" value="UNVRSLSTRESS"/>
</dbReference>
<organism evidence="3 4">
    <name type="scientific">Falsiroseomonas bella</name>
    <dbReference type="NCBI Taxonomy" id="2184016"/>
    <lineage>
        <taxon>Bacteria</taxon>
        <taxon>Pseudomonadati</taxon>
        <taxon>Pseudomonadota</taxon>
        <taxon>Alphaproteobacteria</taxon>
        <taxon>Acetobacterales</taxon>
        <taxon>Roseomonadaceae</taxon>
        <taxon>Falsiroseomonas</taxon>
    </lineage>
</organism>
<dbReference type="Proteomes" id="UP000245765">
    <property type="component" value="Unassembled WGS sequence"/>
</dbReference>
<protein>
    <recommendedName>
        <fullName evidence="2">UspA domain-containing protein</fullName>
    </recommendedName>
</protein>
<evidence type="ECO:0000313" key="4">
    <source>
        <dbReference type="Proteomes" id="UP000245765"/>
    </source>
</evidence>
<dbReference type="SUPFAM" id="SSF52402">
    <property type="entry name" value="Adenine nucleotide alpha hydrolases-like"/>
    <property type="match status" value="2"/>
</dbReference>
<dbReference type="AlphaFoldDB" id="A0A317F8E0"/>
<dbReference type="PANTHER" id="PTHR46268">
    <property type="entry name" value="STRESS RESPONSE PROTEIN NHAX"/>
    <property type="match status" value="1"/>
</dbReference>
<comment type="similarity">
    <text evidence="1">Belongs to the universal stress protein A family.</text>
</comment>
<dbReference type="RefSeq" id="WP_109871681.1">
    <property type="nucleotide sequence ID" value="NZ_QGNA01000004.1"/>
</dbReference>
<dbReference type="InterPro" id="IPR006016">
    <property type="entry name" value="UspA"/>
</dbReference>
<evidence type="ECO:0000313" key="3">
    <source>
        <dbReference type="EMBL" id="PWS35314.1"/>
    </source>
</evidence>
<keyword evidence="4" id="KW-1185">Reference proteome</keyword>